<sequence length="679" mass="77290">MPSILYSTTCYIKDDFYRLRIYVDDTNDCFGSDSKEDNQFENDSFEFAPTNIPIDYVKPSFTRLNFQLLNEKKTNNNIPETITLNHLLNVQQTTPLSRKSNKNLTQRVQTASLERSTDRNTNSINTPILEQPGDITQITLNSNNSEPGDITQITLNSNNSEVLFTQRQFSFRSFFSSLSNSNCEFTSLFKTLVKIKYVDASNSIQWKIKSLELELDAEDVAYELYSNLNLCLSKLKQRPHRLLAFVNPLSGKGRAQSVYLKRVLPIFQEANITVDTIYTERANHAQDYVINEIIDDYDGLICVGGDGMFAELCHGLLLRTARDEKINIDNPQVDIIRPNRRIGIIPAGSTDAVVFGTTGSNDPITSALQIIVGESLLIDITTVHNENGFVRFMATMLAYGFFGDIIHQSDNWRCLGPLRYDLAGFCQFLRHTSYHSELTITLSTTDQLEICDPQEMKSTKNENEPPSIVSDCQQLINNNNSKLSEMNPMNKLMTPNLAFCRRNCDRCAEQNKIDTLKNNVPLQLKLDGRYTTINCLNMPCRCAKSKYGMSPFVHLGDGTFDLILVKRSWRTSFLRFLWQVANDGRSIEDLPNVEKYRVREVLIRPIVKDGKQAGNWACDGELINGNEIRIRAHRQALNLFASGIQLKEKQINLNTRNETKNCFHCLRFKKGKIAQESNS</sequence>
<dbReference type="Gene3D" id="2.60.200.40">
    <property type="match status" value="1"/>
</dbReference>
<dbReference type="PANTHER" id="PTHR12358">
    <property type="entry name" value="SPHINGOSINE KINASE"/>
    <property type="match status" value="1"/>
</dbReference>
<keyword evidence="5" id="KW-1185">Reference proteome</keyword>
<dbReference type="Gene3D" id="3.40.50.10330">
    <property type="entry name" value="Probable inorganic polyphosphate/atp-NAD kinase, domain 1"/>
    <property type="match status" value="1"/>
</dbReference>
<organism evidence="2 4">
    <name type="scientific">Rotaria socialis</name>
    <dbReference type="NCBI Taxonomy" id="392032"/>
    <lineage>
        <taxon>Eukaryota</taxon>
        <taxon>Metazoa</taxon>
        <taxon>Spiralia</taxon>
        <taxon>Gnathifera</taxon>
        <taxon>Rotifera</taxon>
        <taxon>Eurotatoria</taxon>
        <taxon>Bdelloidea</taxon>
        <taxon>Philodinida</taxon>
        <taxon>Philodinidae</taxon>
        <taxon>Rotaria</taxon>
    </lineage>
</organism>
<dbReference type="Proteomes" id="UP000663873">
    <property type="component" value="Unassembled WGS sequence"/>
</dbReference>
<dbReference type="InterPro" id="IPR017438">
    <property type="entry name" value="ATP-NAD_kinase_N"/>
</dbReference>
<dbReference type="GO" id="GO:0006672">
    <property type="term" value="P:ceramide metabolic process"/>
    <property type="evidence" value="ECO:0007669"/>
    <property type="project" value="TreeGrafter"/>
</dbReference>
<dbReference type="EMBL" id="CAJOBP010003451">
    <property type="protein sequence ID" value="CAF4405705.1"/>
    <property type="molecule type" value="Genomic_DNA"/>
</dbReference>
<dbReference type="OrthoDB" id="530923at2759"/>
<dbReference type="InterPro" id="IPR016064">
    <property type="entry name" value="NAD/diacylglycerol_kinase_sf"/>
</dbReference>
<dbReference type="Pfam" id="PF00781">
    <property type="entry name" value="DAGK_cat"/>
    <property type="match status" value="1"/>
</dbReference>
<protein>
    <recommendedName>
        <fullName evidence="1">DAGKc domain-containing protein</fullName>
    </recommendedName>
</protein>
<proteinExistence type="predicted"/>
<dbReference type="PROSITE" id="PS50146">
    <property type="entry name" value="DAGK"/>
    <property type="match status" value="1"/>
</dbReference>
<dbReference type="InterPro" id="IPR045363">
    <property type="entry name" value="CERK_C"/>
</dbReference>
<evidence type="ECO:0000313" key="5">
    <source>
        <dbReference type="Proteomes" id="UP000663873"/>
    </source>
</evidence>
<evidence type="ECO:0000313" key="2">
    <source>
        <dbReference type="EMBL" id="CAF3148327.1"/>
    </source>
</evidence>
<dbReference type="GO" id="GO:0016020">
    <property type="term" value="C:membrane"/>
    <property type="evidence" value="ECO:0007669"/>
    <property type="project" value="GOC"/>
</dbReference>
<dbReference type="Pfam" id="PF19280">
    <property type="entry name" value="CERK_C"/>
    <property type="match status" value="1"/>
</dbReference>
<dbReference type="PANTHER" id="PTHR12358:SF111">
    <property type="entry name" value="CERAMIDE KINASE, ISOFORM A"/>
    <property type="match status" value="1"/>
</dbReference>
<evidence type="ECO:0000259" key="1">
    <source>
        <dbReference type="PROSITE" id="PS50146"/>
    </source>
</evidence>
<gene>
    <name evidence="2" type="ORF">TIS948_LOCUS9559</name>
    <name evidence="3" type="ORF">UJA718_LOCUS19437</name>
</gene>
<dbReference type="AlphaFoldDB" id="A0A817P4Z3"/>
<feature type="domain" description="DAGKc" evidence="1">
    <location>
        <begin position="237"/>
        <end position="387"/>
    </location>
</feature>
<evidence type="ECO:0000313" key="4">
    <source>
        <dbReference type="Proteomes" id="UP000663825"/>
    </source>
</evidence>
<dbReference type="InterPro" id="IPR001206">
    <property type="entry name" value="Diacylglycerol_kinase_cat_dom"/>
</dbReference>
<dbReference type="SUPFAM" id="SSF111331">
    <property type="entry name" value="NAD kinase/diacylglycerol kinase-like"/>
    <property type="match status" value="1"/>
</dbReference>
<evidence type="ECO:0000313" key="3">
    <source>
        <dbReference type="EMBL" id="CAF4405705.1"/>
    </source>
</evidence>
<name>A0A817P4Z3_9BILA</name>
<dbReference type="InterPro" id="IPR050187">
    <property type="entry name" value="Lipid_Phosphate_FormReg"/>
</dbReference>
<reference evidence="2" key="1">
    <citation type="submission" date="2021-02" db="EMBL/GenBank/DDBJ databases">
        <authorList>
            <person name="Nowell W R."/>
        </authorList>
    </citation>
    <scope>NUCLEOTIDE SEQUENCE</scope>
</reference>
<dbReference type="Proteomes" id="UP000663825">
    <property type="component" value="Unassembled WGS sequence"/>
</dbReference>
<dbReference type="GO" id="GO:0001729">
    <property type="term" value="F:ceramide kinase activity"/>
    <property type="evidence" value="ECO:0007669"/>
    <property type="project" value="TreeGrafter"/>
</dbReference>
<dbReference type="EMBL" id="CAJNXB010001238">
    <property type="protein sequence ID" value="CAF3148327.1"/>
    <property type="molecule type" value="Genomic_DNA"/>
</dbReference>
<comment type="caution">
    <text evidence="2">The sequence shown here is derived from an EMBL/GenBank/DDBJ whole genome shotgun (WGS) entry which is preliminary data.</text>
</comment>
<accession>A0A817P4Z3</accession>